<accession>A0A0F8YCJ1</accession>
<reference evidence="1" key="1">
    <citation type="journal article" date="2015" name="Nature">
        <title>Complex archaea that bridge the gap between prokaryotes and eukaryotes.</title>
        <authorList>
            <person name="Spang A."/>
            <person name="Saw J.H."/>
            <person name="Jorgensen S.L."/>
            <person name="Zaremba-Niedzwiedzka K."/>
            <person name="Martijn J."/>
            <person name="Lind A.E."/>
            <person name="van Eijk R."/>
            <person name="Schleper C."/>
            <person name="Guy L."/>
            <person name="Ettema T.J."/>
        </authorList>
    </citation>
    <scope>NUCLEOTIDE SEQUENCE</scope>
</reference>
<organism evidence="1">
    <name type="scientific">marine sediment metagenome</name>
    <dbReference type="NCBI Taxonomy" id="412755"/>
    <lineage>
        <taxon>unclassified sequences</taxon>
        <taxon>metagenomes</taxon>
        <taxon>ecological metagenomes</taxon>
    </lineage>
</organism>
<name>A0A0F8YCJ1_9ZZZZ</name>
<gene>
    <name evidence="1" type="ORF">LCGC14_2836970</name>
</gene>
<dbReference type="EMBL" id="LAZR01054186">
    <property type="protein sequence ID" value="KKK79093.1"/>
    <property type="molecule type" value="Genomic_DNA"/>
</dbReference>
<sequence length="202" mass="22646">MTMQHILFIRETDRSQTFTSEALIELLTKLNIASVHAEPGVLTGVSKEGVMIGRVIGEIERAGATQSYEGNIHIKKYLESVVTEAIREREDQIGILLKIYPETQGELIEHVEGVAVTLSRTDLSCFSSGTEYQEKILESARINKEKEVFMVFTEVEKIELRSLGMSKEQIAEAIEGPEDFNQVKYEAEIEAAANAPERRSNL</sequence>
<protein>
    <submittedName>
        <fullName evidence="1">Uncharacterized protein</fullName>
    </submittedName>
</protein>
<dbReference type="AlphaFoldDB" id="A0A0F8YCJ1"/>
<evidence type="ECO:0000313" key="1">
    <source>
        <dbReference type="EMBL" id="KKK79093.1"/>
    </source>
</evidence>
<comment type="caution">
    <text evidence="1">The sequence shown here is derived from an EMBL/GenBank/DDBJ whole genome shotgun (WGS) entry which is preliminary data.</text>
</comment>
<proteinExistence type="predicted"/>